<reference evidence="1 2" key="1">
    <citation type="journal article" date="2017" name="Genome Biol. Evol.">
        <title>Phytophthora megakarya and P. palmivora, closely related causal agents of cacao black pod rot, underwent increases in genome sizes and gene numbers by different mechanisms.</title>
        <authorList>
            <person name="Ali S.S."/>
            <person name="Shao J."/>
            <person name="Lary D.J."/>
            <person name="Kronmiller B."/>
            <person name="Shen D."/>
            <person name="Strem M.D."/>
            <person name="Amoako-Attah I."/>
            <person name="Akrofi A.Y."/>
            <person name="Begoude B.A."/>
            <person name="Ten Hoopen G.M."/>
            <person name="Coulibaly K."/>
            <person name="Kebe B.I."/>
            <person name="Melnick R.L."/>
            <person name="Guiltinan M.J."/>
            <person name="Tyler B.M."/>
            <person name="Meinhardt L.W."/>
            <person name="Bailey B.A."/>
        </authorList>
    </citation>
    <scope>NUCLEOTIDE SEQUENCE [LARGE SCALE GENOMIC DNA]</scope>
    <source>
        <strain evidence="2">sbr112.9</strain>
    </source>
</reference>
<evidence type="ECO:0000313" key="2">
    <source>
        <dbReference type="Proteomes" id="UP000237271"/>
    </source>
</evidence>
<accession>A0A2P4YKE8</accession>
<dbReference type="AlphaFoldDB" id="A0A2P4YKE8"/>
<gene>
    <name evidence="1" type="ORF">PHPALM_4235</name>
</gene>
<comment type="caution">
    <text evidence="1">The sequence shown here is derived from an EMBL/GenBank/DDBJ whole genome shotgun (WGS) entry which is preliminary data.</text>
</comment>
<protein>
    <submittedName>
        <fullName evidence="1">Multidrug resistance protein ABC Superfamily</fullName>
    </submittedName>
</protein>
<name>A0A2P4YKE8_9STRA</name>
<keyword evidence="2" id="KW-1185">Reference proteome</keyword>
<dbReference type="OrthoDB" id="129110at2759"/>
<evidence type="ECO:0000313" key="1">
    <source>
        <dbReference type="EMBL" id="POM78253.1"/>
    </source>
</evidence>
<organism evidence="1 2">
    <name type="scientific">Phytophthora palmivora</name>
    <dbReference type="NCBI Taxonomy" id="4796"/>
    <lineage>
        <taxon>Eukaryota</taxon>
        <taxon>Sar</taxon>
        <taxon>Stramenopiles</taxon>
        <taxon>Oomycota</taxon>
        <taxon>Peronosporomycetes</taxon>
        <taxon>Peronosporales</taxon>
        <taxon>Peronosporaceae</taxon>
        <taxon>Phytophthora</taxon>
    </lineage>
</organism>
<sequence>MSSSSDSDDGKAKHKSFKKVRSGTLVRWNGEDWMFYKHAMMNAFKKILLDQIERDREVKDDSKDDEKKEIMMKSTGTEMWVEHVDNYEGKTNPATTAQEVYRLQCELHKTHMCGKDDLRSYRY</sequence>
<proteinExistence type="predicted"/>
<dbReference type="Proteomes" id="UP000237271">
    <property type="component" value="Unassembled WGS sequence"/>
</dbReference>
<dbReference type="EMBL" id="NCKW01002079">
    <property type="protein sequence ID" value="POM78253.1"/>
    <property type="molecule type" value="Genomic_DNA"/>
</dbReference>